<gene>
    <name evidence="9" type="primary">Dstyk</name>
    <name evidence="9" type="ORF">AWC38_SpisGene1213</name>
</gene>
<feature type="transmembrane region" description="Helical" evidence="7">
    <location>
        <begin position="970"/>
        <end position="990"/>
    </location>
</feature>
<comment type="caution">
    <text evidence="9">The sequence shown here is derived from an EMBL/GenBank/DDBJ whole genome shotgun (WGS) entry which is preliminary data.</text>
</comment>
<dbReference type="OrthoDB" id="8927528at2759"/>
<reference evidence="10" key="1">
    <citation type="journal article" date="2017" name="bioRxiv">
        <title>Comparative analysis of the genomes of Stylophora pistillata and Acropora digitifera provides evidence for extensive differences between species of corals.</title>
        <authorList>
            <person name="Voolstra C.R."/>
            <person name="Li Y."/>
            <person name="Liew Y.J."/>
            <person name="Baumgarten S."/>
            <person name="Zoccola D."/>
            <person name="Flot J.-F."/>
            <person name="Tambutte S."/>
            <person name="Allemand D."/>
            <person name="Aranda M."/>
        </authorList>
    </citation>
    <scope>NUCLEOTIDE SEQUENCE [LARGE SCALE GENOMIC DNA]</scope>
</reference>
<evidence type="ECO:0000256" key="3">
    <source>
        <dbReference type="ARBA" id="ARBA00022527"/>
    </source>
</evidence>
<dbReference type="InterPro" id="IPR045063">
    <property type="entry name" value="Dynamin_N"/>
</dbReference>
<dbReference type="Gene3D" id="3.40.50.300">
    <property type="entry name" value="P-loop containing nucleotide triphosphate hydrolases"/>
    <property type="match status" value="1"/>
</dbReference>
<evidence type="ECO:0000256" key="5">
    <source>
        <dbReference type="ARBA" id="ARBA00022777"/>
    </source>
</evidence>
<dbReference type="GO" id="GO:0043066">
    <property type="term" value="P:negative regulation of apoptotic process"/>
    <property type="evidence" value="ECO:0007669"/>
    <property type="project" value="TreeGrafter"/>
</dbReference>
<keyword evidence="4" id="KW-0808">Transferase</keyword>
<dbReference type="SUPFAM" id="SSF52540">
    <property type="entry name" value="P-loop containing nucleoside triphosphate hydrolases"/>
    <property type="match status" value="1"/>
</dbReference>
<evidence type="ECO:0000256" key="6">
    <source>
        <dbReference type="SAM" id="MobiDB-lite"/>
    </source>
</evidence>
<evidence type="ECO:0000259" key="8">
    <source>
        <dbReference type="Pfam" id="PF00350"/>
    </source>
</evidence>
<proteinExistence type="predicted"/>
<dbReference type="GO" id="GO:0044344">
    <property type="term" value="P:cellular response to fibroblast growth factor stimulus"/>
    <property type="evidence" value="ECO:0007669"/>
    <property type="project" value="TreeGrafter"/>
</dbReference>
<dbReference type="PANTHER" id="PTHR46392">
    <property type="entry name" value="DUAL SERINE/THREONINE AND TYROSINE PROTEIN KINASE"/>
    <property type="match status" value="1"/>
</dbReference>
<dbReference type="AlphaFoldDB" id="A0A2B4SYV6"/>
<dbReference type="GO" id="GO:0045743">
    <property type="term" value="P:positive regulation of fibroblast growth factor receptor signaling pathway"/>
    <property type="evidence" value="ECO:0007669"/>
    <property type="project" value="TreeGrafter"/>
</dbReference>
<evidence type="ECO:0000256" key="1">
    <source>
        <dbReference type="ARBA" id="ARBA00004496"/>
    </source>
</evidence>
<keyword evidence="7" id="KW-0472">Membrane</keyword>
<protein>
    <submittedName>
        <fullName evidence="9">Dual serine/threonine and tyrosine protein kinase</fullName>
    </submittedName>
</protein>
<name>A0A2B4SYV6_STYPI</name>
<dbReference type="PANTHER" id="PTHR46392:SF1">
    <property type="entry name" value="DUAL SERINE_THREONINE AND TYROSINE PROTEIN KINASE"/>
    <property type="match status" value="1"/>
</dbReference>
<keyword evidence="3" id="KW-0723">Serine/threonine-protein kinase</keyword>
<keyword evidence="7" id="KW-1133">Transmembrane helix</keyword>
<evidence type="ECO:0000256" key="4">
    <source>
        <dbReference type="ARBA" id="ARBA00022679"/>
    </source>
</evidence>
<sequence>MEAHSMPSLGQFNKNISDNDGTETEECPTLSFEEQFKELTSLISFFEECSMKTWEFIDYMKEKLSDSLKTDLMTDTERKRLQSYAAKKSTLLVLGQTNSGKSSFVNELLGGSFMPTSEVPCTSRIVRLKYSEKNYIQVLDESRPNEGEKIFFDKKKVPRKEIELDESQRADQSWINAMVEVGLNNSLLQNGHLEVIDAPGMSENEALDKIVEECIHGILQVIIYVIDGNSSLRLQERRFLLNLKEKVGNLPIFYLCNKVDKDRTALEFDRDSDTEDDIDKHPHSEEAKELLAYRALSQCYMVPDDIMYTECPFFHGLSTKEVRNARLKKQSNQYTKQFDDLRFKLLNFVATGVYSHLRSAAEFLCQIQKRVFDFFLNWDFNQDSIPAQDELFSKLEVKEREYVAKMQKYVYGNLYKFSKLVEDSVKCNRAKIVADASEMQFDSIKIGDVVGRNEVVEQCRRQIKDLVLFKATNISLNRIQLTVSLITESLRSSLEESLSEVGKKDDHLAILVKRQLEYSFLQHFQTRDICPHFDYALMKSGVRLMDNAKKAFIDVWSAIRGKGTYLNAEWKHSIAENVLDNIDCNAIARRICERIIEDLENGHKLFQVNLAYMRQFCQAAVELSDAQISFAATQSPYFSRLMSEAGALAQTLASDVHSRAAVGRQMGRSGNRGRVFEDKTDEKRVVKQLTSAAHHSEMRDKHLLGITRTLRRTQDGISTILQPVSLILDGSNTVSVLFPKMATDLFEMLQSDKIVLNHGLRITQRMADALENCWDRRIYHVDLRTTNILGNAKLNVSKPRDDTIPYPDNQAPFHVPAQNPGVSASDTDSMMTLKNHCVYSLAVLLMLLVEEKYCRPPYAQTEKVHEVYAAVDQGEDFKYVSGLKNPEGLSSGGRKKAREIVLSMFDFHQKHNEYLLSKMDDFKSEVVETSVTTTDNSPSQDYTHPDDQTTPSHVTPGFKPFTASNDFSHILLDSLFMFLSCIANISGGVFKYKKLFWSTKN</sequence>
<dbReference type="GO" id="GO:0005737">
    <property type="term" value="C:cytoplasm"/>
    <property type="evidence" value="ECO:0007669"/>
    <property type="project" value="UniProtKB-SubCell"/>
</dbReference>
<dbReference type="InterPro" id="IPR051302">
    <property type="entry name" value="Dual_SerThr-Tyr_Kinase"/>
</dbReference>
<feature type="region of interest" description="Disordered" evidence="6">
    <location>
        <begin position="929"/>
        <end position="951"/>
    </location>
</feature>
<evidence type="ECO:0000313" key="9">
    <source>
        <dbReference type="EMBL" id="PFX34060.1"/>
    </source>
</evidence>
<dbReference type="Proteomes" id="UP000225706">
    <property type="component" value="Unassembled WGS sequence"/>
</dbReference>
<dbReference type="GO" id="GO:0070374">
    <property type="term" value="P:positive regulation of ERK1 and ERK2 cascade"/>
    <property type="evidence" value="ECO:0007669"/>
    <property type="project" value="TreeGrafter"/>
</dbReference>
<evidence type="ECO:0000313" key="10">
    <source>
        <dbReference type="Proteomes" id="UP000225706"/>
    </source>
</evidence>
<dbReference type="Gene3D" id="1.10.510.10">
    <property type="entry name" value="Transferase(Phosphotransferase) domain 1"/>
    <property type="match status" value="1"/>
</dbReference>
<feature type="region of interest" description="Disordered" evidence="6">
    <location>
        <begin position="1"/>
        <end position="25"/>
    </location>
</feature>
<dbReference type="Pfam" id="PF00350">
    <property type="entry name" value="Dynamin_N"/>
    <property type="match status" value="1"/>
</dbReference>
<dbReference type="EMBL" id="LSMT01000007">
    <property type="protein sequence ID" value="PFX34060.1"/>
    <property type="molecule type" value="Genomic_DNA"/>
</dbReference>
<evidence type="ECO:0000256" key="2">
    <source>
        <dbReference type="ARBA" id="ARBA00022490"/>
    </source>
</evidence>
<dbReference type="Gene3D" id="3.30.200.20">
    <property type="entry name" value="Phosphorylase Kinase, domain 1"/>
    <property type="match status" value="1"/>
</dbReference>
<feature type="compositionally biased region" description="Polar residues" evidence="6">
    <location>
        <begin position="8"/>
        <end position="19"/>
    </location>
</feature>
<feature type="compositionally biased region" description="Polar residues" evidence="6">
    <location>
        <begin position="935"/>
        <end position="951"/>
    </location>
</feature>
<accession>A0A2B4SYV6</accession>
<organism evidence="9 10">
    <name type="scientific">Stylophora pistillata</name>
    <name type="common">Smooth cauliflower coral</name>
    <dbReference type="NCBI Taxonomy" id="50429"/>
    <lineage>
        <taxon>Eukaryota</taxon>
        <taxon>Metazoa</taxon>
        <taxon>Cnidaria</taxon>
        <taxon>Anthozoa</taxon>
        <taxon>Hexacorallia</taxon>
        <taxon>Scleractinia</taxon>
        <taxon>Astrocoeniina</taxon>
        <taxon>Pocilloporidae</taxon>
        <taxon>Stylophora</taxon>
    </lineage>
</organism>
<evidence type="ECO:0000256" key="7">
    <source>
        <dbReference type="SAM" id="Phobius"/>
    </source>
</evidence>
<dbReference type="InterPro" id="IPR011009">
    <property type="entry name" value="Kinase-like_dom_sf"/>
</dbReference>
<dbReference type="GO" id="GO:0004674">
    <property type="term" value="F:protein serine/threonine kinase activity"/>
    <property type="evidence" value="ECO:0007669"/>
    <property type="project" value="UniProtKB-KW"/>
</dbReference>
<keyword evidence="7" id="KW-0812">Transmembrane</keyword>
<keyword evidence="2" id="KW-0963">Cytoplasm</keyword>
<keyword evidence="10" id="KW-1185">Reference proteome</keyword>
<dbReference type="SUPFAM" id="SSF56112">
    <property type="entry name" value="Protein kinase-like (PK-like)"/>
    <property type="match status" value="1"/>
</dbReference>
<feature type="domain" description="Dynamin N-terminal" evidence="8">
    <location>
        <begin position="92"/>
        <end position="250"/>
    </location>
</feature>
<keyword evidence="5 9" id="KW-0418">Kinase</keyword>
<dbReference type="InterPro" id="IPR027417">
    <property type="entry name" value="P-loop_NTPase"/>
</dbReference>
<comment type="subcellular location">
    <subcellularLocation>
        <location evidence="1">Cytoplasm</location>
    </subcellularLocation>
</comment>